<evidence type="ECO:0000256" key="1">
    <source>
        <dbReference type="ARBA" id="ARBA00022574"/>
    </source>
</evidence>
<dbReference type="PROSITE" id="PS50294">
    <property type="entry name" value="WD_REPEATS_REGION"/>
    <property type="match status" value="2"/>
</dbReference>
<reference evidence="8 9" key="1">
    <citation type="submission" date="2021-04" db="EMBL/GenBank/DDBJ databases">
        <authorList>
            <person name="Ivanova A."/>
        </authorList>
    </citation>
    <scope>NUCLEOTIDE SEQUENCE [LARGE SCALE GENOMIC DNA]</scope>
    <source>
        <strain evidence="8 9">G18</strain>
    </source>
</reference>
<dbReference type="InterPro" id="IPR015943">
    <property type="entry name" value="WD40/YVTN_repeat-like_dom_sf"/>
</dbReference>
<feature type="region of interest" description="Disordered" evidence="4">
    <location>
        <begin position="102"/>
        <end position="127"/>
    </location>
</feature>
<evidence type="ECO:0000256" key="5">
    <source>
        <dbReference type="SAM" id="Phobius"/>
    </source>
</evidence>
<keyword evidence="1 3" id="KW-0853">WD repeat</keyword>
<keyword evidence="9" id="KW-1185">Reference proteome</keyword>
<evidence type="ECO:0000313" key="9">
    <source>
        <dbReference type="Proteomes" id="UP000676565"/>
    </source>
</evidence>
<dbReference type="SUPFAM" id="SSF50969">
    <property type="entry name" value="YVTN repeat-like/Quinoprotein amine dehydrogenase"/>
    <property type="match status" value="1"/>
</dbReference>
<evidence type="ECO:0000256" key="2">
    <source>
        <dbReference type="ARBA" id="ARBA00022737"/>
    </source>
</evidence>
<gene>
    <name evidence="8" type="ORF">J8F10_17955</name>
</gene>
<evidence type="ECO:0000313" key="8">
    <source>
        <dbReference type="EMBL" id="MBP3957152.1"/>
    </source>
</evidence>
<dbReference type="SUPFAM" id="SSF50998">
    <property type="entry name" value="Quinoprotein alcohol dehydrogenase-like"/>
    <property type="match status" value="1"/>
</dbReference>
<dbReference type="InterPro" id="IPR007627">
    <property type="entry name" value="RNA_pol_sigma70_r2"/>
</dbReference>
<dbReference type="RefSeq" id="WP_210655945.1">
    <property type="nucleotide sequence ID" value="NZ_JAGKQQ010000001.1"/>
</dbReference>
<dbReference type="EMBL" id="JAGKQQ010000001">
    <property type="protein sequence ID" value="MBP3957152.1"/>
    <property type="molecule type" value="Genomic_DNA"/>
</dbReference>
<dbReference type="Gene3D" id="2.130.10.10">
    <property type="entry name" value="YVTN repeat-like/Quinoprotein amine dehydrogenase"/>
    <property type="match status" value="4"/>
</dbReference>
<dbReference type="Gene3D" id="1.10.1740.10">
    <property type="match status" value="1"/>
</dbReference>
<feature type="repeat" description="WD" evidence="3">
    <location>
        <begin position="666"/>
        <end position="707"/>
    </location>
</feature>
<feature type="transmembrane region" description="Helical" evidence="5">
    <location>
        <begin position="232"/>
        <end position="256"/>
    </location>
</feature>
<evidence type="ECO:0000256" key="4">
    <source>
        <dbReference type="SAM" id="MobiDB-lite"/>
    </source>
</evidence>
<keyword evidence="5" id="KW-0472">Membrane</keyword>
<feature type="repeat" description="WD" evidence="3">
    <location>
        <begin position="556"/>
        <end position="586"/>
    </location>
</feature>
<evidence type="ECO:0000259" key="7">
    <source>
        <dbReference type="Pfam" id="PF08281"/>
    </source>
</evidence>
<dbReference type="Proteomes" id="UP000676565">
    <property type="component" value="Unassembled WGS sequence"/>
</dbReference>
<feature type="domain" description="RNA polymerase sigma factor 70 region 4 type 2" evidence="7">
    <location>
        <begin position="132"/>
        <end position="185"/>
    </location>
</feature>
<keyword evidence="2" id="KW-0677">Repeat</keyword>
<sequence length="1100" mass="117388">MIATPLALLRNLPDHARTADGKLLRRYAETGDESAFAELVRRNGPLVLRACRNVLRDPAHADDAFQVTFLLLARNAARLVESPSVAGWLHTVAVRSAGKIRRAEDRRRRRERPPRAPSADPSQEDTAWAEVRERIDAELARLPDEYRLPLLLCYVQELSYADAAQRLGCTLGTLRGRLERGREALRRRLGRFGFPAALVLAGSAAPTVGASLRNATLAAVRSAGSAPVRAAVAWVKWLIVAGIAASAVAGIGFAALRAPADPPKLDPAPPPVAVAPAAQTDVVGDPLPPGALARMGSSRFHHGSNIHRLTVSPDGKWVISYGSHTGYRVWELATGKEQVPVGMPANARFTGSRGQGRDVEQWEAAVAPAGKRVVAVVPDKKQPVTRVLDAVTGEEVAAVPASLRHVLTRPSHTSDREPELSPDGKWMLWTHTTFNNGAKKTVYLADLTEKNPTPGVFTEIVGRSLFGFVFSDDGKSVVMHFQDTYEVWDTDTRTAKLKVPVIPNGTWVGHAVISADGKNLAVVQPMADSFQLWNVATKKELAVTAERSRGLLNVRAFSPDGKRIASSNSAGPLQVWDVATGKKVRDYPGGHGAWGAAFTPDGKRIAVALMDDVAVLDLETGKKVHDFGGHGRSVGFVGFTRDGVLLSCAESGLVWNPRTGKKIGAFAGHPGGVYGVAASRDGRLIATTGLDQKLRLRDAATLAEISVADTKGLTGYDVEFTPDGKELAVRGDKPGIRVIDTATGQQVRVIASGETMNGLQLTPDGRHVVFVRSSDQSKVHVWDWTTDKEVLAFDAGKRTYSAPALSTDGRFVAVGGGDGFVRLYDLGTGKPVREFDTNRPGSAAHDENSVYAVAFSPDGRTLATGCIDGKVRVWELATGGERFSLDGHRGSVLALAYSPDGTLLASGSSDRSVVTWDATGAALSTDPKHRPKDAVSAWAQLSDRDAAAGFAAARYLADRPAEAVSLFAKHLRPVPATDPKTVAGLIEKLGSETFSEREAAEKELAKIGEGAADQLRTAATAAEAPEIRKRLSALLAPPGVTRGGDRLRLIRAVEVTESAGTPEARKLLGEWARGARGAELTESARAAQKRLIGIDPPKPR</sequence>
<dbReference type="SUPFAM" id="SSF88946">
    <property type="entry name" value="Sigma2 domain of RNA polymerase sigma factors"/>
    <property type="match status" value="1"/>
</dbReference>
<dbReference type="InterPro" id="IPR013324">
    <property type="entry name" value="RNA_pol_sigma_r3/r4-like"/>
</dbReference>
<proteinExistence type="predicted"/>
<dbReference type="InterPro" id="IPR019775">
    <property type="entry name" value="WD40_repeat_CS"/>
</dbReference>
<dbReference type="InterPro" id="IPR014284">
    <property type="entry name" value="RNA_pol_sigma-70_dom"/>
</dbReference>
<dbReference type="PROSITE" id="PS00678">
    <property type="entry name" value="WD_REPEATS_1"/>
    <property type="match status" value="1"/>
</dbReference>
<dbReference type="InterPro" id="IPR036388">
    <property type="entry name" value="WH-like_DNA-bd_sf"/>
</dbReference>
<keyword evidence="5" id="KW-0812">Transmembrane</keyword>
<keyword evidence="5" id="KW-1133">Transmembrane helix</keyword>
<dbReference type="Pfam" id="PF08281">
    <property type="entry name" value="Sigma70_r4_2"/>
    <property type="match status" value="1"/>
</dbReference>
<dbReference type="PANTHER" id="PTHR19848">
    <property type="entry name" value="WD40 REPEAT PROTEIN"/>
    <property type="match status" value="1"/>
</dbReference>
<dbReference type="PROSITE" id="PS50082">
    <property type="entry name" value="WD_REPEATS_2"/>
    <property type="match status" value="4"/>
</dbReference>
<dbReference type="Pfam" id="PF04542">
    <property type="entry name" value="Sigma70_r2"/>
    <property type="match status" value="1"/>
</dbReference>
<dbReference type="NCBIfam" id="TIGR02937">
    <property type="entry name" value="sigma70-ECF"/>
    <property type="match status" value="1"/>
</dbReference>
<feature type="domain" description="RNA polymerase sigma-70 region 2" evidence="6">
    <location>
        <begin position="39"/>
        <end position="106"/>
    </location>
</feature>
<comment type="caution">
    <text evidence="8">The sequence shown here is derived from an EMBL/GenBank/DDBJ whole genome shotgun (WGS) entry which is preliminary data.</text>
</comment>
<dbReference type="Gene3D" id="1.10.10.10">
    <property type="entry name" value="Winged helix-like DNA-binding domain superfamily/Winged helix DNA-binding domain"/>
    <property type="match status" value="1"/>
</dbReference>
<feature type="repeat" description="WD" evidence="3">
    <location>
        <begin position="843"/>
        <end position="884"/>
    </location>
</feature>
<feature type="region of interest" description="Disordered" evidence="4">
    <location>
        <begin position="1078"/>
        <end position="1100"/>
    </location>
</feature>
<accession>A0ABS5BTV5</accession>
<protein>
    <submittedName>
        <fullName evidence="8">Sigma-70 family RNA polymerase sigma factor</fullName>
    </submittedName>
</protein>
<feature type="repeat" description="WD" evidence="3">
    <location>
        <begin position="885"/>
        <end position="917"/>
    </location>
</feature>
<dbReference type="InterPro" id="IPR011044">
    <property type="entry name" value="Quino_amine_DH_bsu"/>
</dbReference>
<dbReference type="InterPro" id="IPR001680">
    <property type="entry name" value="WD40_rpt"/>
</dbReference>
<dbReference type="SMART" id="SM00320">
    <property type="entry name" value="WD40"/>
    <property type="match status" value="9"/>
</dbReference>
<dbReference type="SUPFAM" id="SSF88659">
    <property type="entry name" value="Sigma3 and sigma4 domains of RNA polymerase sigma factors"/>
    <property type="match status" value="1"/>
</dbReference>
<name>A0ABS5BTV5_9BACT</name>
<dbReference type="InterPro" id="IPR011047">
    <property type="entry name" value="Quinoprotein_ADH-like_sf"/>
</dbReference>
<dbReference type="InterPro" id="IPR013249">
    <property type="entry name" value="RNA_pol_sigma70_r4_t2"/>
</dbReference>
<dbReference type="InterPro" id="IPR013325">
    <property type="entry name" value="RNA_pol_sigma_r2"/>
</dbReference>
<evidence type="ECO:0000259" key="6">
    <source>
        <dbReference type="Pfam" id="PF04542"/>
    </source>
</evidence>
<dbReference type="CDD" id="cd06171">
    <property type="entry name" value="Sigma70_r4"/>
    <property type="match status" value="1"/>
</dbReference>
<dbReference type="PANTHER" id="PTHR19848:SF8">
    <property type="entry name" value="F-BOX AND WD REPEAT DOMAIN CONTAINING 7"/>
    <property type="match status" value="1"/>
</dbReference>
<organism evidence="8 9">
    <name type="scientific">Gemmata palustris</name>
    <dbReference type="NCBI Taxonomy" id="2822762"/>
    <lineage>
        <taxon>Bacteria</taxon>
        <taxon>Pseudomonadati</taxon>
        <taxon>Planctomycetota</taxon>
        <taxon>Planctomycetia</taxon>
        <taxon>Gemmatales</taxon>
        <taxon>Gemmataceae</taxon>
        <taxon>Gemmata</taxon>
    </lineage>
</organism>
<evidence type="ECO:0000256" key="3">
    <source>
        <dbReference type="PROSITE-ProRule" id="PRU00221"/>
    </source>
</evidence>
<feature type="transmembrane region" description="Helical" evidence="5">
    <location>
        <begin position="192"/>
        <end position="212"/>
    </location>
</feature>
<dbReference type="Pfam" id="PF00400">
    <property type="entry name" value="WD40"/>
    <property type="match status" value="4"/>
</dbReference>
<dbReference type="CDD" id="cd00200">
    <property type="entry name" value="WD40"/>
    <property type="match status" value="1"/>
</dbReference>